<reference evidence="4 5" key="1">
    <citation type="submission" date="2023-07" db="EMBL/GenBank/DDBJ databases">
        <title>Sequencing the genomes of 1000 actinobacteria strains.</title>
        <authorList>
            <person name="Klenk H.-P."/>
        </authorList>
    </citation>
    <scope>NUCLEOTIDE SEQUENCE [LARGE SCALE GENOMIC DNA]</scope>
    <source>
        <strain evidence="4 5">DSM 15539</strain>
    </source>
</reference>
<accession>A0ABU1T194</accession>
<dbReference type="SUPFAM" id="SSF55315">
    <property type="entry name" value="L30e-like"/>
    <property type="match status" value="1"/>
</dbReference>
<sequence length="292" mass="32199">MISEESGKRVQIVQNVCLDDPRLADFTKLTDVALRRKLETERGLYLAEGLKVIARAMSANHLPRAILSAEKWLPEISQILAHAEFDTSEVPVFVVDEAQIHEITGFRIHRGAMAAMNRPALESLDKFMQRFSASRAARIFILEDLVDHTNVGAIFRSAAALGVDGILVTPSCADPLYRRSIKVAMGNVFQIPWTRLENWPNDLEKLHQDGWISAALALRPDSLGLRDFAQLPQVRAENSRIALVLGTEGDGLSNRTIAATTHRVIIPMQHGVDSLNVAAAGALAAWELQAEK</sequence>
<evidence type="ECO:0000256" key="2">
    <source>
        <dbReference type="ARBA" id="ARBA00022679"/>
    </source>
</evidence>
<dbReference type="InterPro" id="IPR029026">
    <property type="entry name" value="tRNA_m1G_MTases_N"/>
</dbReference>
<name>A0ABU1T194_9ACTO</name>
<dbReference type="InterPro" id="IPR029028">
    <property type="entry name" value="Alpha/beta_knot_MTases"/>
</dbReference>
<keyword evidence="5" id="KW-1185">Reference proteome</keyword>
<dbReference type="EMBL" id="JAVDUJ010000001">
    <property type="protein sequence ID" value="MDR6938625.1"/>
    <property type="molecule type" value="Genomic_DNA"/>
</dbReference>
<feature type="domain" description="tRNA/rRNA methyltransferase SpoU type" evidence="3">
    <location>
        <begin position="139"/>
        <end position="285"/>
    </location>
</feature>
<comment type="caution">
    <text evidence="4">The sequence shown here is derived from an EMBL/GenBank/DDBJ whole genome shotgun (WGS) entry which is preliminary data.</text>
</comment>
<dbReference type="Gene3D" id="3.40.1280.10">
    <property type="match status" value="1"/>
</dbReference>
<protein>
    <submittedName>
        <fullName evidence="4">tRNA G18 (Ribose-2'-O)-methylase SpoU</fullName>
    </submittedName>
</protein>
<keyword evidence="2" id="KW-0808">Transferase</keyword>
<organism evidence="4 5">
    <name type="scientific">Arcanobacterium hippocoleae</name>
    <dbReference type="NCBI Taxonomy" id="149017"/>
    <lineage>
        <taxon>Bacteria</taxon>
        <taxon>Bacillati</taxon>
        <taxon>Actinomycetota</taxon>
        <taxon>Actinomycetes</taxon>
        <taxon>Actinomycetales</taxon>
        <taxon>Actinomycetaceae</taxon>
        <taxon>Arcanobacterium</taxon>
    </lineage>
</organism>
<dbReference type="Gene3D" id="3.30.1330.30">
    <property type="match status" value="1"/>
</dbReference>
<dbReference type="InterPro" id="IPR051259">
    <property type="entry name" value="rRNA_Methyltransferase"/>
</dbReference>
<dbReference type="RefSeq" id="WP_309954602.1">
    <property type="nucleotide sequence ID" value="NZ_JAVDUJ010000001.1"/>
</dbReference>
<dbReference type="PANTHER" id="PTHR43191">
    <property type="entry name" value="RRNA METHYLTRANSFERASE 3"/>
    <property type="match status" value="1"/>
</dbReference>
<dbReference type="Proteomes" id="UP001266099">
    <property type="component" value="Unassembled WGS sequence"/>
</dbReference>
<dbReference type="InterPro" id="IPR001537">
    <property type="entry name" value="SpoU_MeTrfase"/>
</dbReference>
<dbReference type="SUPFAM" id="SSF75217">
    <property type="entry name" value="alpha/beta knot"/>
    <property type="match status" value="1"/>
</dbReference>
<keyword evidence="1" id="KW-0489">Methyltransferase</keyword>
<evidence type="ECO:0000313" key="4">
    <source>
        <dbReference type="EMBL" id="MDR6938625.1"/>
    </source>
</evidence>
<dbReference type="InterPro" id="IPR029064">
    <property type="entry name" value="Ribosomal_eL30-like_sf"/>
</dbReference>
<dbReference type="CDD" id="cd18095">
    <property type="entry name" value="SpoU-like_rRNA-MTase"/>
    <property type="match status" value="1"/>
</dbReference>
<dbReference type="PANTHER" id="PTHR43191:SF12">
    <property type="entry name" value="RRNA METHYLASE"/>
    <property type="match status" value="1"/>
</dbReference>
<dbReference type="Pfam" id="PF00588">
    <property type="entry name" value="SpoU_methylase"/>
    <property type="match status" value="1"/>
</dbReference>
<evidence type="ECO:0000259" key="3">
    <source>
        <dbReference type="Pfam" id="PF00588"/>
    </source>
</evidence>
<evidence type="ECO:0000313" key="5">
    <source>
        <dbReference type="Proteomes" id="UP001266099"/>
    </source>
</evidence>
<proteinExistence type="predicted"/>
<evidence type="ECO:0000256" key="1">
    <source>
        <dbReference type="ARBA" id="ARBA00022603"/>
    </source>
</evidence>
<gene>
    <name evidence="4" type="ORF">J2S36_000168</name>
</gene>